<proteinExistence type="predicted"/>
<reference evidence="7 8" key="1">
    <citation type="submission" date="2016-10" db="EMBL/GenBank/DDBJ databases">
        <authorList>
            <person name="de Groot N.N."/>
        </authorList>
    </citation>
    <scope>NUCLEOTIDE SEQUENCE [LARGE SCALE GENOMIC DNA]</scope>
    <source>
        <strain evidence="7 8">DSM 17925</strain>
    </source>
</reference>
<dbReference type="AlphaFoldDB" id="A0A1I0NJD2"/>
<dbReference type="InterPro" id="IPR008166">
    <property type="entry name" value="Glyco_transf_92"/>
</dbReference>
<keyword evidence="5" id="KW-1133">Transmembrane helix</keyword>
<dbReference type="OrthoDB" id="1997677at2"/>
<evidence type="ECO:0000256" key="1">
    <source>
        <dbReference type="ARBA" id="ARBA00004167"/>
    </source>
</evidence>
<comment type="subcellular location">
    <subcellularLocation>
        <location evidence="1">Membrane</location>
        <topology evidence="1">Single-pass membrane protein</topology>
    </subcellularLocation>
</comment>
<dbReference type="PANTHER" id="PTHR21461:SF69">
    <property type="entry name" value="GLYCOSYLTRANSFERASE FAMILY 92 PROTEIN"/>
    <property type="match status" value="1"/>
</dbReference>
<evidence type="ECO:0000313" key="7">
    <source>
        <dbReference type="EMBL" id="SEW01410.1"/>
    </source>
</evidence>
<dbReference type="GO" id="GO:0016020">
    <property type="term" value="C:membrane"/>
    <property type="evidence" value="ECO:0007669"/>
    <property type="project" value="UniProtKB-SubCell"/>
</dbReference>
<keyword evidence="2" id="KW-0328">Glycosyltransferase</keyword>
<evidence type="ECO:0000313" key="8">
    <source>
        <dbReference type="Proteomes" id="UP000199167"/>
    </source>
</evidence>
<protein>
    <submittedName>
        <fullName evidence="7">Glycosyltransferase family 92</fullName>
    </submittedName>
</protein>
<dbReference type="RefSeq" id="WP_089990200.1">
    <property type="nucleotide sequence ID" value="NZ_FOIZ01000001.1"/>
</dbReference>
<dbReference type="SUPFAM" id="SSF53448">
    <property type="entry name" value="Nucleotide-diphospho-sugar transferases"/>
    <property type="match status" value="1"/>
</dbReference>
<dbReference type="Gene3D" id="3.90.550.10">
    <property type="entry name" value="Spore Coat Polysaccharide Biosynthesis Protein SpsA, Chain A"/>
    <property type="match status" value="1"/>
</dbReference>
<gene>
    <name evidence="7" type="ORF">SAMN04488515_0650</name>
</gene>
<organism evidence="7 8">
    <name type="scientific">Cognatiyoonia koreensis</name>
    <dbReference type="NCBI Taxonomy" id="364200"/>
    <lineage>
        <taxon>Bacteria</taxon>
        <taxon>Pseudomonadati</taxon>
        <taxon>Pseudomonadota</taxon>
        <taxon>Alphaproteobacteria</taxon>
        <taxon>Rhodobacterales</taxon>
        <taxon>Paracoccaceae</taxon>
        <taxon>Cognatiyoonia</taxon>
    </lineage>
</organism>
<dbReference type="EMBL" id="FOIZ01000001">
    <property type="protein sequence ID" value="SEW01410.1"/>
    <property type="molecule type" value="Genomic_DNA"/>
</dbReference>
<dbReference type="InterPro" id="IPR029044">
    <property type="entry name" value="Nucleotide-diphossugar_trans"/>
</dbReference>
<dbReference type="PANTHER" id="PTHR21461">
    <property type="entry name" value="GLYCOSYLTRANSFERASE FAMILY 92 PROTEIN"/>
    <property type="match status" value="1"/>
</dbReference>
<name>A0A1I0NJD2_9RHOB</name>
<evidence type="ECO:0000256" key="5">
    <source>
        <dbReference type="ARBA" id="ARBA00022989"/>
    </source>
</evidence>
<keyword evidence="6" id="KW-0472">Membrane</keyword>
<dbReference type="GO" id="GO:0005737">
    <property type="term" value="C:cytoplasm"/>
    <property type="evidence" value="ECO:0007669"/>
    <property type="project" value="TreeGrafter"/>
</dbReference>
<evidence type="ECO:0000256" key="3">
    <source>
        <dbReference type="ARBA" id="ARBA00022679"/>
    </source>
</evidence>
<evidence type="ECO:0000256" key="6">
    <source>
        <dbReference type="ARBA" id="ARBA00023136"/>
    </source>
</evidence>
<dbReference type="Proteomes" id="UP000199167">
    <property type="component" value="Unassembled WGS sequence"/>
</dbReference>
<keyword evidence="4" id="KW-0812">Transmembrane</keyword>
<accession>A0A1I0NJD2</accession>
<dbReference type="GO" id="GO:0016757">
    <property type="term" value="F:glycosyltransferase activity"/>
    <property type="evidence" value="ECO:0007669"/>
    <property type="project" value="UniProtKB-KW"/>
</dbReference>
<sequence length="295" mass="32935">MFWKSRTISKIGLTPPAPFETRAPLAICLIVKDEETHIGEWAKFHIRAGVDHIFVYDNGSSDKTVPIIRDALGDKVTILPWDQKLCDGRSKAEIHNQVLAYAHCLRNFGAGYRWMAFIDVDEFLVPTAEASIPDALAPLADKAQISLPWHMFGRCGHEKPPAGGILANYTQRMKDPLSSEHALNWKCIVDPCKVTGVRVHGFDIENAPITVNDVGLLAQLDDRKNKAFYSNAAIQLNHYYTRSNAELQAKVNRGSNKTVDSQKHLKRVMRIVDAIEKDTVTDTSVADFLARRSAS</sequence>
<keyword evidence="8" id="KW-1185">Reference proteome</keyword>
<evidence type="ECO:0000256" key="2">
    <source>
        <dbReference type="ARBA" id="ARBA00022676"/>
    </source>
</evidence>
<evidence type="ECO:0000256" key="4">
    <source>
        <dbReference type="ARBA" id="ARBA00022692"/>
    </source>
</evidence>
<dbReference type="Pfam" id="PF01697">
    <property type="entry name" value="Glyco_transf_92"/>
    <property type="match status" value="1"/>
</dbReference>
<dbReference type="STRING" id="364200.SAMN04488515_0650"/>
<keyword evidence="3 7" id="KW-0808">Transferase</keyword>